<comment type="caution">
    <text evidence="1">The sequence shown here is derived from an EMBL/GenBank/DDBJ whole genome shotgun (WGS) entry which is preliminary data.</text>
</comment>
<proteinExistence type="predicted"/>
<keyword evidence="2" id="KW-1185">Reference proteome</keyword>
<organism evidence="1 2">
    <name type="scientific">Flammeovirga pacifica</name>
    <dbReference type="NCBI Taxonomy" id="915059"/>
    <lineage>
        <taxon>Bacteria</taxon>
        <taxon>Pseudomonadati</taxon>
        <taxon>Bacteroidota</taxon>
        <taxon>Cytophagia</taxon>
        <taxon>Cytophagales</taxon>
        <taxon>Flammeovirgaceae</taxon>
        <taxon>Flammeovirga</taxon>
    </lineage>
</organism>
<evidence type="ECO:0000313" key="2">
    <source>
        <dbReference type="Proteomes" id="UP000179797"/>
    </source>
</evidence>
<dbReference type="AlphaFoldDB" id="A0A1S1YVE9"/>
<dbReference type="OrthoDB" id="979979at2"/>
<reference evidence="1 2" key="1">
    <citation type="journal article" date="2012" name="Int. J. Syst. Evol. Microbiol.">
        <title>Flammeovirga pacifica sp. nov., isolated from deep-sea sediment.</title>
        <authorList>
            <person name="Xu H."/>
            <person name="Fu Y."/>
            <person name="Yang N."/>
            <person name="Ding Z."/>
            <person name="Lai Q."/>
            <person name="Zeng R."/>
        </authorList>
    </citation>
    <scope>NUCLEOTIDE SEQUENCE [LARGE SCALE GENOMIC DNA]</scope>
    <source>
        <strain evidence="2">DSM 24597 / LMG 26175 / WPAGA1</strain>
    </source>
</reference>
<dbReference type="RefSeq" id="WP_044224358.1">
    <property type="nucleotide sequence ID" value="NZ_JRYR02000001.1"/>
</dbReference>
<name>A0A1S1YVE9_FLAPC</name>
<dbReference type="EMBL" id="JRYR02000001">
    <property type="protein sequence ID" value="OHX65008.1"/>
    <property type="molecule type" value="Genomic_DNA"/>
</dbReference>
<evidence type="ECO:0000313" key="1">
    <source>
        <dbReference type="EMBL" id="OHX65008.1"/>
    </source>
</evidence>
<accession>A0A1S1YVE9</accession>
<gene>
    <name evidence="1" type="ORF">NH26_00900</name>
</gene>
<sequence length="136" mass="16209">MIIFKNNAADVQWSLEMNAIICHWKDNTNFEELKEVILAVTELQEVNQLDYYISDRSSLDYLWSGYLEWYSFKLFQVQLSDYFKKIMVLDPNNSFNKNLLSNHEQISTAYSHQKIKHFTKATQLNNYIHKISIESM</sequence>
<dbReference type="Proteomes" id="UP000179797">
    <property type="component" value="Unassembled WGS sequence"/>
</dbReference>
<protein>
    <submittedName>
        <fullName evidence="1">Uncharacterized protein</fullName>
    </submittedName>
</protein>